<dbReference type="PANTHER" id="PTHR43124">
    <property type="entry name" value="PURINE EFFLUX PUMP PBUE"/>
    <property type="match status" value="1"/>
</dbReference>
<dbReference type="InterPro" id="IPR011701">
    <property type="entry name" value="MFS"/>
</dbReference>
<dbReference type="PROSITE" id="PS50850">
    <property type="entry name" value="MFS"/>
    <property type="match status" value="1"/>
</dbReference>
<dbReference type="SUPFAM" id="SSF103473">
    <property type="entry name" value="MFS general substrate transporter"/>
    <property type="match status" value="1"/>
</dbReference>
<keyword evidence="2" id="KW-1003">Cell membrane</keyword>
<evidence type="ECO:0000256" key="1">
    <source>
        <dbReference type="ARBA" id="ARBA00004651"/>
    </source>
</evidence>
<keyword evidence="5 6" id="KW-0472">Membrane</keyword>
<evidence type="ECO:0000259" key="7">
    <source>
        <dbReference type="PROSITE" id="PS50850"/>
    </source>
</evidence>
<gene>
    <name evidence="8" type="ORF">S06H3_55411</name>
</gene>
<dbReference type="Pfam" id="PF07690">
    <property type="entry name" value="MFS_1"/>
    <property type="match status" value="1"/>
</dbReference>
<evidence type="ECO:0000256" key="3">
    <source>
        <dbReference type="ARBA" id="ARBA00022692"/>
    </source>
</evidence>
<dbReference type="InterPro" id="IPR050189">
    <property type="entry name" value="MFS_Efflux_Transporters"/>
</dbReference>
<feature type="domain" description="Major facilitator superfamily (MFS) profile" evidence="7">
    <location>
        <begin position="1"/>
        <end position="172"/>
    </location>
</feature>
<dbReference type="Gene3D" id="1.20.1250.20">
    <property type="entry name" value="MFS general substrate transporter like domains"/>
    <property type="match status" value="1"/>
</dbReference>
<evidence type="ECO:0000256" key="6">
    <source>
        <dbReference type="SAM" id="Phobius"/>
    </source>
</evidence>
<comment type="subcellular location">
    <subcellularLocation>
        <location evidence="1">Cell membrane</location>
        <topology evidence="1">Multi-pass membrane protein</topology>
    </subcellularLocation>
</comment>
<dbReference type="GO" id="GO:0005886">
    <property type="term" value="C:plasma membrane"/>
    <property type="evidence" value="ECO:0007669"/>
    <property type="project" value="UniProtKB-SubCell"/>
</dbReference>
<dbReference type="InterPro" id="IPR020846">
    <property type="entry name" value="MFS_dom"/>
</dbReference>
<feature type="transmembrane region" description="Helical" evidence="6">
    <location>
        <begin position="83"/>
        <end position="106"/>
    </location>
</feature>
<evidence type="ECO:0000256" key="2">
    <source>
        <dbReference type="ARBA" id="ARBA00022475"/>
    </source>
</evidence>
<accession>X1PP69</accession>
<evidence type="ECO:0000256" key="4">
    <source>
        <dbReference type="ARBA" id="ARBA00022989"/>
    </source>
</evidence>
<sequence>AFNFTLIFSAISFVPLFVVDHLRESEEAAAAMLALFYSGGLWAGPLGGYLSDRMGRVPVLVVACLISGPVIYLMSLAPFGWSLSAVLIIIGAVMHIPMPVSEAYIVGHTLERRRSTVLGIYFFLARGGPGIITPVIGYIIDHSSFYAAFTVVGVALVALTLGCAVFLWSSRD</sequence>
<feature type="transmembrane region" description="Helical" evidence="6">
    <location>
        <begin position="118"/>
        <end position="140"/>
    </location>
</feature>
<feature type="transmembrane region" description="Helical" evidence="6">
    <location>
        <begin position="146"/>
        <end position="168"/>
    </location>
</feature>
<keyword evidence="4 6" id="KW-1133">Transmembrane helix</keyword>
<feature type="transmembrane region" description="Helical" evidence="6">
    <location>
        <begin position="57"/>
        <end position="77"/>
    </location>
</feature>
<comment type="caution">
    <text evidence="8">The sequence shown here is derived from an EMBL/GenBank/DDBJ whole genome shotgun (WGS) entry which is preliminary data.</text>
</comment>
<proteinExistence type="predicted"/>
<evidence type="ECO:0000256" key="5">
    <source>
        <dbReference type="ARBA" id="ARBA00023136"/>
    </source>
</evidence>
<feature type="transmembrane region" description="Helical" evidence="6">
    <location>
        <begin position="28"/>
        <end position="50"/>
    </location>
</feature>
<keyword evidence="3 6" id="KW-0812">Transmembrane</keyword>
<dbReference type="PANTHER" id="PTHR43124:SF3">
    <property type="entry name" value="CHLORAMPHENICOL EFFLUX PUMP RV0191"/>
    <property type="match status" value="1"/>
</dbReference>
<feature type="non-terminal residue" evidence="8">
    <location>
        <position position="1"/>
    </location>
</feature>
<organism evidence="8">
    <name type="scientific">marine sediment metagenome</name>
    <dbReference type="NCBI Taxonomy" id="412755"/>
    <lineage>
        <taxon>unclassified sequences</taxon>
        <taxon>metagenomes</taxon>
        <taxon>ecological metagenomes</taxon>
    </lineage>
</organism>
<dbReference type="AlphaFoldDB" id="X1PP69"/>
<name>X1PP69_9ZZZZ</name>
<evidence type="ECO:0000313" key="8">
    <source>
        <dbReference type="EMBL" id="GAI57623.1"/>
    </source>
</evidence>
<dbReference type="InterPro" id="IPR036259">
    <property type="entry name" value="MFS_trans_sf"/>
</dbReference>
<protein>
    <recommendedName>
        <fullName evidence="7">Major facilitator superfamily (MFS) profile domain-containing protein</fullName>
    </recommendedName>
</protein>
<reference evidence="8" key="1">
    <citation type="journal article" date="2014" name="Front. Microbiol.">
        <title>High frequency of phylogenetically diverse reductive dehalogenase-homologous genes in deep subseafloor sedimentary metagenomes.</title>
        <authorList>
            <person name="Kawai M."/>
            <person name="Futagami T."/>
            <person name="Toyoda A."/>
            <person name="Takaki Y."/>
            <person name="Nishi S."/>
            <person name="Hori S."/>
            <person name="Arai W."/>
            <person name="Tsubouchi T."/>
            <person name="Morono Y."/>
            <person name="Uchiyama I."/>
            <person name="Ito T."/>
            <person name="Fujiyama A."/>
            <person name="Inagaki F."/>
            <person name="Takami H."/>
        </authorList>
    </citation>
    <scope>NUCLEOTIDE SEQUENCE</scope>
    <source>
        <strain evidence="8">Expedition CK06-06</strain>
    </source>
</reference>
<dbReference type="EMBL" id="BARV01035519">
    <property type="protein sequence ID" value="GAI57623.1"/>
    <property type="molecule type" value="Genomic_DNA"/>
</dbReference>
<dbReference type="GO" id="GO:0022857">
    <property type="term" value="F:transmembrane transporter activity"/>
    <property type="evidence" value="ECO:0007669"/>
    <property type="project" value="InterPro"/>
</dbReference>